<sequence>MHGFNANELVRNSERDEEDLRNWLLDQPEGIVSAEELCLTN</sequence>
<dbReference type="RefSeq" id="WP_257083504.1">
    <property type="nucleotide sequence ID" value="NZ_CP102096.1"/>
</dbReference>
<reference evidence="1" key="1">
    <citation type="submission" date="2022-07" db="EMBL/GenBank/DDBJ databases">
        <title>Complete genome of Vibrio japonicus strain JCM 31412T and phylogenomic assessment of the Nereis clade of the genus Vibrio.</title>
        <authorList>
            <person name="Shlafstein M.D."/>
            <person name="Emsley S.A."/>
            <person name="Ushijima B."/>
            <person name="Videau P."/>
            <person name="Saw J.H."/>
        </authorList>
    </citation>
    <scope>NUCLEOTIDE SEQUENCE</scope>
    <source>
        <strain evidence="1">JCM 31412</strain>
    </source>
</reference>
<gene>
    <name evidence="1" type="ORF">NP165_08290</name>
</gene>
<evidence type="ECO:0000313" key="2">
    <source>
        <dbReference type="Proteomes" id="UP001058602"/>
    </source>
</evidence>
<evidence type="ECO:0000313" key="1">
    <source>
        <dbReference type="EMBL" id="UUM29714.1"/>
    </source>
</evidence>
<protein>
    <submittedName>
        <fullName evidence="1">Uncharacterized protein</fullName>
    </submittedName>
</protein>
<keyword evidence="2" id="KW-1185">Reference proteome</keyword>
<accession>A0ABY5LCI6</accession>
<name>A0ABY5LCI6_9VIBR</name>
<dbReference type="Proteomes" id="UP001058602">
    <property type="component" value="Chromosome 1"/>
</dbReference>
<dbReference type="EMBL" id="CP102096">
    <property type="protein sequence ID" value="UUM29714.1"/>
    <property type="molecule type" value="Genomic_DNA"/>
</dbReference>
<organism evidence="1 2">
    <name type="scientific">Vibrio japonicus</name>
    <dbReference type="NCBI Taxonomy" id="1824638"/>
    <lineage>
        <taxon>Bacteria</taxon>
        <taxon>Pseudomonadati</taxon>
        <taxon>Pseudomonadota</taxon>
        <taxon>Gammaproteobacteria</taxon>
        <taxon>Vibrionales</taxon>
        <taxon>Vibrionaceae</taxon>
        <taxon>Vibrio</taxon>
    </lineage>
</organism>
<proteinExistence type="predicted"/>